<feature type="region of interest" description="Disordered" evidence="6">
    <location>
        <begin position="231"/>
        <end position="251"/>
    </location>
</feature>
<feature type="compositionally biased region" description="Basic and acidic residues" evidence="6">
    <location>
        <begin position="41"/>
        <end position="51"/>
    </location>
</feature>
<dbReference type="GO" id="GO:0032044">
    <property type="term" value="C:DSIF complex"/>
    <property type="evidence" value="ECO:0007669"/>
    <property type="project" value="TreeGrafter"/>
</dbReference>
<evidence type="ECO:0000256" key="5">
    <source>
        <dbReference type="ARBA" id="ARBA00031006"/>
    </source>
</evidence>
<dbReference type="GO" id="GO:0006368">
    <property type="term" value="P:transcription elongation by RNA polymerase II"/>
    <property type="evidence" value="ECO:0007669"/>
    <property type="project" value="TreeGrafter"/>
</dbReference>
<dbReference type="InterPro" id="IPR005100">
    <property type="entry name" value="NGN-domain"/>
</dbReference>
<evidence type="ECO:0000313" key="8">
    <source>
        <dbReference type="EMBL" id="KLO05360.1"/>
    </source>
</evidence>
<dbReference type="AlphaFoldDB" id="A0A0H2R0P2"/>
<evidence type="ECO:0000256" key="4">
    <source>
        <dbReference type="ARBA" id="ARBA00029865"/>
    </source>
</evidence>
<dbReference type="SUPFAM" id="SSF50104">
    <property type="entry name" value="Translation proteins SH3-like domain"/>
    <property type="match status" value="1"/>
</dbReference>
<reference evidence="8 9" key="1">
    <citation type="submission" date="2015-04" db="EMBL/GenBank/DDBJ databases">
        <title>Complete genome sequence of Schizopora paradoxa KUC8140, a cosmopolitan wood degrader in East Asia.</title>
        <authorList>
            <consortium name="DOE Joint Genome Institute"/>
            <person name="Min B."/>
            <person name="Park H."/>
            <person name="Jang Y."/>
            <person name="Kim J.-J."/>
            <person name="Kim K.H."/>
            <person name="Pangilinan J."/>
            <person name="Lipzen A."/>
            <person name="Riley R."/>
            <person name="Grigoriev I.V."/>
            <person name="Spatafora J.W."/>
            <person name="Choi I.-G."/>
        </authorList>
    </citation>
    <scope>NUCLEOTIDE SEQUENCE [LARGE SCALE GENOMIC DNA]</scope>
    <source>
        <strain evidence="8 9">KUC8140</strain>
    </source>
</reference>
<protein>
    <recommendedName>
        <fullName evidence="4">Chromatin elongation factor SPT5</fullName>
    </recommendedName>
    <alternativeName>
        <fullName evidence="5">Chromatin elongation factor spt5</fullName>
    </alternativeName>
</protein>
<dbReference type="STRING" id="27342.A0A0H2R0P2"/>
<feature type="domain" description="KOW" evidence="7">
    <location>
        <begin position="357"/>
        <end position="384"/>
    </location>
</feature>
<dbReference type="Gene3D" id="2.30.30.30">
    <property type="match status" value="1"/>
</dbReference>
<dbReference type="InterPro" id="IPR008991">
    <property type="entry name" value="Translation_prot_SH3-like_sf"/>
</dbReference>
<dbReference type="Proteomes" id="UP000053477">
    <property type="component" value="Unassembled WGS sequence"/>
</dbReference>
<dbReference type="PANTHER" id="PTHR11125:SF7">
    <property type="entry name" value="TRANSCRIPTION ELONGATION FACTOR SPT5"/>
    <property type="match status" value="1"/>
</dbReference>
<comment type="function">
    <text evidence="3">The SPT4-SPT5 complex mediates both activation and inhibition of transcription elongation, and plays a role in pre-mRNA processing. This complex seems to be important for the stability of the RNA polymerase II elongation machinery on the chromatin template but not for the inherent ability of this machinery to translocate down the gene.</text>
</comment>
<evidence type="ECO:0000256" key="2">
    <source>
        <dbReference type="ARBA" id="ARBA00023163"/>
    </source>
</evidence>
<evidence type="ECO:0000256" key="3">
    <source>
        <dbReference type="ARBA" id="ARBA00024691"/>
    </source>
</evidence>
<feature type="region of interest" description="Disordered" evidence="6">
    <location>
        <begin position="577"/>
        <end position="598"/>
    </location>
</feature>
<dbReference type="GO" id="GO:0032784">
    <property type="term" value="P:regulation of DNA-templated transcription elongation"/>
    <property type="evidence" value="ECO:0007669"/>
    <property type="project" value="InterPro"/>
</dbReference>
<dbReference type="InterPro" id="IPR014722">
    <property type="entry name" value="Rib_uL2_dom2"/>
</dbReference>
<evidence type="ECO:0000259" key="7">
    <source>
        <dbReference type="SMART" id="SM00739"/>
    </source>
</evidence>
<dbReference type="PANTHER" id="PTHR11125">
    <property type="entry name" value="SUPPRESSOR OF TY 5"/>
    <property type="match status" value="1"/>
</dbReference>
<comment type="similarity">
    <text evidence="1">Belongs to the SPT5 family.</text>
</comment>
<evidence type="ECO:0000313" key="9">
    <source>
        <dbReference type="Proteomes" id="UP000053477"/>
    </source>
</evidence>
<dbReference type="GO" id="GO:0003729">
    <property type="term" value="F:mRNA binding"/>
    <property type="evidence" value="ECO:0007669"/>
    <property type="project" value="TreeGrafter"/>
</dbReference>
<evidence type="ECO:0000256" key="1">
    <source>
        <dbReference type="ARBA" id="ARBA00006956"/>
    </source>
</evidence>
<dbReference type="EMBL" id="KQ086320">
    <property type="protein sequence ID" value="KLO05360.1"/>
    <property type="molecule type" value="Genomic_DNA"/>
</dbReference>
<dbReference type="InterPro" id="IPR039659">
    <property type="entry name" value="SPT5"/>
</dbReference>
<feature type="domain" description="KOW" evidence="7">
    <location>
        <begin position="190"/>
        <end position="217"/>
    </location>
</feature>
<dbReference type="Pfam" id="PF03439">
    <property type="entry name" value="Spt5-NGN"/>
    <property type="match status" value="1"/>
</dbReference>
<feature type="compositionally biased region" description="Acidic residues" evidence="6">
    <location>
        <begin position="17"/>
        <end position="39"/>
    </location>
</feature>
<dbReference type="OrthoDB" id="3048815at2759"/>
<evidence type="ECO:0000256" key="6">
    <source>
        <dbReference type="SAM" id="MobiDB-lite"/>
    </source>
</evidence>
<dbReference type="InParanoid" id="A0A0H2R0P2"/>
<keyword evidence="2" id="KW-0804">Transcription</keyword>
<dbReference type="GO" id="GO:0006357">
    <property type="term" value="P:regulation of transcription by RNA polymerase II"/>
    <property type="evidence" value="ECO:0007669"/>
    <property type="project" value="InterPro"/>
</dbReference>
<feature type="domain" description="KOW" evidence="7">
    <location>
        <begin position="493"/>
        <end position="520"/>
    </location>
</feature>
<dbReference type="InterPro" id="IPR005824">
    <property type="entry name" value="KOW"/>
</dbReference>
<dbReference type="SMART" id="SM00739">
    <property type="entry name" value="KOW"/>
    <property type="match status" value="3"/>
</dbReference>
<proteinExistence type="inferred from homology"/>
<dbReference type="InterPro" id="IPR036735">
    <property type="entry name" value="NGN_dom_sf"/>
</dbReference>
<feature type="compositionally biased region" description="Basic and acidic residues" evidence="6">
    <location>
        <begin position="231"/>
        <end position="248"/>
    </location>
</feature>
<name>A0A0H2R0P2_9AGAM</name>
<gene>
    <name evidence="8" type="ORF">SCHPADRAFT_896323</name>
</gene>
<feature type="region of interest" description="Disordered" evidence="6">
    <location>
        <begin position="1"/>
        <end position="53"/>
    </location>
</feature>
<accession>A0A0H2R0P2</accession>
<keyword evidence="9" id="KW-1185">Reference proteome</keyword>
<sequence length="759" mass="86334">MEASTHKSAAHRFIDDVAQEYDLEEEEEEVMEDSEDYMSENDNHKEGDKGAETVPMMDIGASNEDEEVQRAQARAHGYQQAIAAQDVPADTDQPLMPGLRDHLIYAVKAKRGMEGQVVMYVLQCATPKTFMRIRSVFCVKNSPGYVYFETQDGWAIEDACYDVPNVYPMKRRLLTREEQVQLLQRGPVVPVNEGDWVRVTHGPFKGDVGRVFTLDGKEGRIILTPRVRRPRPDVDEHQAKRARTDPGRRTRPVAQRLTLEKAYDWFGREKITMVEEGFKVEGIEYEFDREGMTEPILDRRHFIHCRPKLEEIQHHIDWALEQLYEIKLGREAGITVDDHKVYTYFNMNVDNLDVSRYFRVGDKVVVYNGEHKDSIGKITGIIGPRDDVVEIQMPDGVVFEESTCSIAPYLEVANYAEVRSGVCARRRGTVTKIQGPYVTLYDEDNEIEIMVPAVFLQSIDRRLMIKEGSTVGMASHTRKGKRPLPGQVDVLATQLRGKEVYVLKGYRKGRKGYAMSIDGDKAQVQFEGTSYGCQIETLRRVDLVTLIDGGLVSLMTGPTLPDHVQGMKEGLTELLAPSTSGTQVERPKTPPPLSNENEEQGMEVEYNHGEELDVYIQDEQGQMMWIFDKKVADLRRTHMIQVKIQSHINQTLVDRNAFVVTCDTAPSHPLDKTKPATVTMELTDNKTQERREEVEVRTLVPAYLNSKSWNVIMDHSHKHFGELIKHKRTNGKKAKVTLVKDKSTIEVDVSALCPVKPLE</sequence>
<dbReference type="Gene3D" id="3.30.70.940">
    <property type="entry name" value="NusG, N-terminal domain"/>
    <property type="match status" value="1"/>
</dbReference>
<organism evidence="8 9">
    <name type="scientific">Schizopora paradoxa</name>
    <dbReference type="NCBI Taxonomy" id="27342"/>
    <lineage>
        <taxon>Eukaryota</taxon>
        <taxon>Fungi</taxon>
        <taxon>Dikarya</taxon>
        <taxon>Basidiomycota</taxon>
        <taxon>Agaricomycotina</taxon>
        <taxon>Agaricomycetes</taxon>
        <taxon>Hymenochaetales</taxon>
        <taxon>Schizoporaceae</taxon>
        <taxon>Schizopora</taxon>
    </lineage>
</organism>